<dbReference type="EMBL" id="CAXLJM020000072">
    <property type="protein sequence ID" value="CAL8127886.1"/>
    <property type="molecule type" value="Genomic_DNA"/>
</dbReference>
<protein>
    <submittedName>
        <fullName evidence="2">Uncharacterized protein</fullName>
    </submittedName>
</protein>
<comment type="caution">
    <text evidence="2">The sequence shown here is derived from an EMBL/GenBank/DDBJ whole genome shotgun (WGS) entry which is preliminary data.</text>
</comment>
<keyword evidence="3" id="KW-1185">Reference proteome</keyword>
<evidence type="ECO:0000256" key="1">
    <source>
        <dbReference type="SAM" id="Phobius"/>
    </source>
</evidence>
<evidence type="ECO:0000313" key="3">
    <source>
        <dbReference type="Proteomes" id="UP001642540"/>
    </source>
</evidence>
<organism evidence="2 3">
    <name type="scientific">Orchesella dallaii</name>
    <dbReference type="NCBI Taxonomy" id="48710"/>
    <lineage>
        <taxon>Eukaryota</taxon>
        <taxon>Metazoa</taxon>
        <taxon>Ecdysozoa</taxon>
        <taxon>Arthropoda</taxon>
        <taxon>Hexapoda</taxon>
        <taxon>Collembola</taxon>
        <taxon>Entomobryomorpha</taxon>
        <taxon>Entomobryoidea</taxon>
        <taxon>Orchesellidae</taxon>
        <taxon>Orchesellinae</taxon>
        <taxon>Orchesella</taxon>
    </lineage>
</organism>
<keyword evidence="1" id="KW-0812">Transmembrane</keyword>
<evidence type="ECO:0000313" key="2">
    <source>
        <dbReference type="EMBL" id="CAL8127886.1"/>
    </source>
</evidence>
<feature type="transmembrane region" description="Helical" evidence="1">
    <location>
        <begin position="12"/>
        <end position="38"/>
    </location>
</feature>
<accession>A0ABP1RGU1</accession>
<gene>
    <name evidence="2" type="ORF">ODALV1_LOCUS22000</name>
</gene>
<proteinExistence type="predicted"/>
<sequence>MIVGLHPCYILLIAYMNLCVFCLTLYLYGFIVIPFIVLELRLGRKRRYYAVDQLRRPPMLIYTYRTVQVLQQQLNQVLGKILIPTQTVMGKIVVFSAFTVLTNGYRMRLTSIALLGGWSVVMAFAWCTILLMAGYLHLYGKRILLSWKYHEWESKREKSIMSKFRKSCKPIDVRLGNTFVIRRLTVLKFIRQLTRGFFRLMLMTKGKH</sequence>
<feature type="transmembrane region" description="Helical" evidence="1">
    <location>
        <begin position="112"/>
        <end position="138"/>
    </location>
</feature>
<keyword evidence="1" id="KW-1133">Transmembrane helix</keyword>
<reference evidence="2 3" key="1">
    <citation type="submission" date="2024-08" db="EMBL/GenBank/DDBJ databases">
        <authorList>
            <person name="Cucini C."/>
            <person name="Frati F."/>
        </authorList>
    </citation>
    <scope>NUCLEOTIDE SEQUENCE [LARGE SCALE GENOMIC DNA]</scope>
</reference>
<keyword evidence="1" id="KW-0472">Membrane</keyword>
<dbReference type="Proteomes" id="UP001642540">
    <property type="component" value="Unassembled WGS sequence"/>
</dbReference>
<name>A0ABP1RGU1_9HEXA</name>